<comment type="caution">
    <text evidence="7">The sequence shown here is derived from an EMBL/GenBank/DDBJ whole genome shotgun (WGS) entry which is preliminary data.</text>
</comment>
<dbReference type="EMBL" id="CAJHOE010000001">
    <property type="protein sequence ID" value="CAD7287301.1"/>
    <property type="molecule type" value="Genomic_DNA"/>
</dbReference>
<dbReference type="InterPro" id="IPR051612">
    <property type="entry name" value="Teichoic_Acid_Biosynth"/>
</dbReference>
<gene>
    <name evidence="7" type="ORF">LMG8286_00921</name>
</gene>
<evidence type="ECO:0000256" key="1">
    <source>
        <dbReference type="ARBA" id="ARBA00004202"/>
    </source>
</evidence>
<evidence type="ECO:0000256" key="4">
    <source>
        <dbReference type="ARBA" id="ARBA00022679"/>
    </source>
</evidence>
<evidence type="ECO:0000313" key="8">
    <source>
        <dbReference type="Proteomes" id="UP000789359"/>
    </source>
</evidence>
<dbReference type="Pfam" id="PF04464">
    <property type="entry name" value="Glyphos_transf"/>
    <property type="match status" value="1"/>
</dbReference>
<comment type="subcellular location">
    <subcellularLocation>
        <location evidence="1">Cell membrane</location>
        <topology evidence="1">Peripheral membrane protein</topology>
    </subcellularLocation>
</comment>
<evidence type="ECO:0000256" key="3">
    <source>
        <dbReference type="ARBA" id="ARBA00022475"/>
    </source>
</evidence>
<dbReference type="SUPFAM" id="SSF53756">
    <property type="entry name" value="UDP-Glycosyltransferase/glycogen phosphorylase"/>
    <property type="match status" value="1"/>
</dbReference>
<keyword evidence="3" id="KW-1003">Cell membrane</keyword>
<keyword evidence="4" id="KW-0808">Transferase</keyword>
<evidence type="ECO:0000256" key="6">
    <source>
        <dbReference type="ARBA" id="ARBA00023136"/>
    </source>
</evidence>
<dbReference type="InterPro" id="IPR007554">
    <property type="entry name" value="Glycerophosphate_synth"/>
</dbReference>
<evidence type="ECO:0000313" key="7">
    <source>
        <dbReference type="EMBL" id="CAD7287301.1"/>
    </source>
</evidence>
<dbReference type="PANTHER" id="PTHR37316">
    <property type="entry name" value="TEICHOIC ACID GLYCEROL-PHOSPHATE PRIMASE"/>
    <property type="match status" value="1"/>
</dbReference>
<dbReference type="Gene3D" id="3.40.50.11820">
    <property type="match status" value="1"/>
</dbReference>
<evidence type="ECO:0000256" key="2">
    <source>
        <dbReference type="ARBA" id="ARBA00010488"/>
    </source>
</evidence>
<organism evidence="7 8">
    <name type="scientific">Campylobacter suis</name>
    <dbReference type="NCBI Taxonomy" id="2790657"/>
    <lineage>
        <taxon>Bacteria</taxon>
        <taxon>Pseudomonadati</taxon>
        <taxon>Campylobacterota</taxon>
        <taxon>Epsilonproteobacteria</taxon>
        <taxon>Campylobacterales</taxon>
        <taxon>Campylobacteraceae</taxon>
        <taxon>Campylobacter</taxon>
    </lineage>
</organism>
<evidence type="ECO:0008006" key="9">
    <source>
        <dbReference type="Google" id="ProtNLM"/>
    </source>
</evidence>
<keyword evidence="8" id="KW-1185">Reference proteome</keyword>
<sequence length="380" mass="45211">MIKNMKKIKITLSSNNNDFTHNTKFMFEYLLKNEAYDIKYIINNDKTRNKLISIYGDKFISIKEKNGLNFLKKSNVWLLDAGMPIKNPFYMRNKIIINFWHGVPIKKIGINGYTGLNKLRMLLQLKVFSFFVTAYITTSKNLVNIMSESFLLPINKIKILGQPRNDFIYKIIPKKDMSNIFKNIDINSRFVLYAPTWRKSKYGTSLKNTVKYFPFEYFSFEDFNSFLKKNNIVFFVRPHSLEKINIKEYSNIKILDQTKIQNINDILNIFDLVISDYSGIWIDFLLLKKPIILLPYDLNEYLSTKGLNFNFDDINPGPKIQTLQEFKNNIIRLLDDNTYFFDRREKINDFFNEIKFDSMPKILNFLETELKKYEKNNFCN</sequence>
<accession>A0ABN7K417</accession>
<dbReference type="InterPro" id="IPR043149">
    <property type="entry name" value="TagF_N"/>
</dbReference>
<dbReference type="Gene3D" id="3.40.50.12580">
    <property type="match status" value="1"/>
</dbReference>
<dbReference type="RefSeq" id="WP_230056664.1">
    <property type="nucleotide sequence ID" value="NZ_CAJHOE010000001.1"/>
</dbReference>
<comment type="similarity">
    <text evidence="2">Belongs to the CDP-glycerol glycerophosphotransferase family.</text>
</comment>
<dbReference type="InterPro" id="IPR043148">
    <property type="entry name" value="TagF_C"/>
</dbReference>
<keyword evidence="5" id="KW-0777">Teichoic acid biosynthesis</keyword>
<name>A0ABN7K417_9BACT</name>
<protein>
    <recommendedName>
        <fullName evidence="9">CDP-glycerol--glycerophosphate glycerophosphotransferase</fullName>
    </recommendedName>
</protein>
<proteinExistence type="inferred from homology"/>
<dbReference type="Proteomes" id="UP000789359">
    <property type="component" value="Unassembled WGS sequence"/>
</dbReference>
<keyword evidence="6" id="KW-0472">Membrane</keyword>
<reference evidence="7 8" key="1">
    <citation type="submission" date="2020-11" db="EMBL/GenBank/DDBJ databases">
        <authorList>
            <person name="Peeters C."/>
        </authorList>
    </citation>
    <scope>NUCLEOTIDE SEQUENCE [LARGE SCALE GENOMIC DNA]</scope>
    <source>
        <strain evidence="7 8">LMG 8286</strain>
    </source>
</reference>
<evidence type="ECO:0000256" key="5">
    <source>
        <dbReference type="ARBA" id="ARBA00022944"/>
    </source>
</evidence>
<dbReference type="PANTHER" id="PTHR37316:SF3">
    <property type="entry name" value="TEICHOIC ACID GLYCEROL-PHOSPHATE TRANSFERASE"/>
    <property type="match status" value="1"/>
</dbReference>